<comment type="subcellular location">
    <subcellularLocation>
        <location evidence="1 9">Cell inner membrane</location>
        <topology evidence="1 9">Single-pass membrane protein</topology>
    </subcellularLocation>
</comment>
<keyword evidence="3" id="KW-1003">Cell membrane</keyword>
<dbReference type="NCBIfam" id="TIGR01707">
    <property type="entry name" value="gspI"/>
    <property type="match status" value="1"/>
</dbReference>
<feature type="domain" description="Type II secretion system protein GspI C-terminal" evidence="10">
    <location>
        <begin position="40"/>
        <end position="113"/>
    </location>
</feature>
<evidence type="ECO:0000256" key="7">
    <source>
        <dbReference type="ARBA" id="ARBA00022989"/>
    </source>
</evidence>
<dbReference type="InterPro" id="IPR010052">
    <property type="entry name" value="T2SS_protein-GspI"/>
</dbReference>
<dbReference type="RefSeq" id="WP_075173086.1">
    <property type="nucleotide sequence ID" value="NZ_CP041336.1"/>
</dbReference>
<evidence type="ECO:0000256" key="1">
    <source>
        <dbReference type="ARBA" id="ARBA00004377"/>
    </source>
</evidence>
<dbReference type="GO" id="GO:0005886">
    <property type="term" value="C:plasma membrane"/>
    <property type="evidence" value="ECO:0007669"/>
    <property type="project" value="UniProtKB-SubCell"/>
</dbReference>
<evidence type="ECO:0000256" key="8">
    <source>
        <dbReference type="ARBA" id="ARBA00023136"/>
    </source>
</evidence>
<name>A0AAW7XKZ4_9GAMM</name>
<evidence type="ECO:0000313" key="13">
    <source>
        <dbReference type="Proteomes" id="UP001169862"/>
    </source>
</evidence>
<evidence type="ECO:0000256" key="6">
    <source>
        <dbReference type="ARBA" id="ARBA00022692"/>
    </source>
</evidence>
<dbReference type="EMBL" id="JAUOPG010000004">
    <property type="protein sequence ID" value="MDO6453608.1"/>
    <property type="molecule type" value="Genomic_DNA"/>
</dbReference>
<comment type="PTM">
    <text evidence="9">Cleaved by prepilin peptidase.</text>
</comment>
<keyword evidence="4 9" id="KW-0488">Methylation</keyword>
<dbReference type="Gene3D" id="3.30.1300.30">
    <property type="entry name" value="GSPII I/J protein-like"/>
    <property type="match status" value="1"/>
</dbReference>
<comment type="function">
    <text evidence="9">Component of the type II secretion system required for the energy-dependent secretion of extracellular factors such as proteases and toxins from the periplasm.</text>
</comment>
<dbReference type="EMBL" id="JAUYVO010000004">
    <property type="protein sequence ID" value="MDP2522249.1"/>
    <property type="molecule type" value="Genomic_DNA"/>
</dbReference>
<dbReference type="InterPro" id="IPR003413">
    <property type="entry name" value="T2SS_GspI_C"/>
</dbReference>
<dbReference type="Pfam" id="PF07963">
    <property type="entry name" value="N_methyl"/>
    <property type="match status" value="1"/>
</dbReference>
<sequence length="117" mass="12886">MIKNKGFTLLEVMVALFILAVAAAALSRTAGQATDTAQQLEVRQHAGWVAHNQLSLLLLGTQEALDGEINFAGQRFYWKATRATTELANFQRVTVKVSQPAQPDYILATLTGFRHDE</sequence>
<keyword evidence="6" id="KW-0812">Transmembrane</keyword>
<evidence type="ECO:0000256" key="4">
    <source>
        <dbReference type="ARBA" id="ARBA00022481"/>
    </source>
</evidence>
<comment type="caution">
    <text evidence="11">The sequence shown here is derived from an EMBL/GenBank/DDBJ whole genome shotgun (WGS) entry which is preliminary data.</text>
</comment>
<evidence type="ECO:0000256" key="3">
    <source>
        <dbReference type="ARBA" id="ARBA00022475"/>
    </source>
</evidence>
<evidence type="ECO:0000259" key="10">
    <source>
        <dbReference type="Pfam" id="PF02501"/>
    </source>
</evidence>
<dbReference type="Proteomes" id="UP001177341">
    <property type="component" value="Unassembled WGS sequence"/>
</dbReference>
<dbReference type="InterPro" id="IPR045584">
    <property type="entry name" value="Pilin-like"/>
</dbReference>
<dbReference type="Pfam" id="PF02501">
    <property type="entry name" value="T2SSI"/>
    <property type="match status" value="1"/>
</dbReference>
<reference evidence="11" key="1">
    <citation type="submission" date="2023-07" db="EMBL/GenBank/DDBJ databases">
        <title>Genome content predicts the carbon catabolic preferences of heterotrophic bacteria.</title>
        <authorList>
            <person name="Gralka M."/>
        </authorList>
    </citation>
    <scope>NUCLEOTIDE SEQUENCE</scope>
    <source>
        <strain evidence="12">5G01</strain>
        <strain evidence="11">I2M16</strain>
    </source>
</reference>
<keyword evidence="8" id="KW-0472">Membrane</keyword>
<dbReference type="NCBIfam" id="TIGR02532">
    <property type="entry name" value="IV_pilin_GFxxxE"/>
    <property type="match status" value="1"/>
</dbReference>
<evidence type="ECO:0000313" key="11">
    <source>
        <dbReference type="EMBL" id="MDO6453608.1"/>
    </source>
</evidence>
<dbReference type="PROSITE" id="PS00409">
    <property type="entry name" value="PROKAR_NTER_METHYL"/>
    <property type="match status" value="1"/>
</dbReference>
<comment type="similarity">
    <text evidence="2 9">Belongs to the GSP I family.</text>
</comment>
<dbReference type="GeneID" id="89457585"/>
<evidence type="ECO:0000256" key="9">
    <source>
        <dbReference type="RuleBase" id="RU368030"/>
    </source>
</evidence>
<comment type="subunit">
    <text evidence="9">Type II secretion is composed of four main components: the outer membrane complex, the inner membrane complex, the cytoplasmic secretion ATPase and the periplasm-spanning pseudopilus.</text>
</comment>
<evidence type="ECO:0000256" key="2">
    <source>
        <dbReference type="ARBA" id="ARBA00008358"/>
    </source>
</evidence>
<keyword evidence="7" id="KW-1133">Transmembrane helix</keyword>
<organism evidence="11 13">
    <name type="scientific">Neptunomonas phycophila</name>
    <dbReference type="NCBI Taxonomy" id="1572645"/>
    <lineage>
        <taxon>Bacteria</taxon>
        <taxon>Pseudomonadati</taxon>
        <taxon>Pseudomonadota</taxon>
        <taxon>Gammaproteobacteria</taxon>
        <taxon>Oceanospirillales</taxon>
        <taxon>Oceanospirillaceae</taxon>
        <taxon>Neptunomonas</taxon>
    </lineage>
</organism>
<dbReference type="GO" id="GO:0015628">
    <property type="term" value="P:protein secretion by the type II secretion system"/>
    <property type="evidence" value="ECO:0007669"/>
    <property type="project" value="UniProtKB-UniRule"/>
</dbReference>
<dbReference type="GO" id="GO:0015627">
    <property type="term" value="C:type II protein secretion system complex"/>
    <property type="evidence" value="ECO:0007669"/>
    <property type="project" value="UniProtKB-UniRule"/>
</dbReference>
<accession>A0AAW7XKZ4</accession>
<dbReference type="SUPFAM" id="SSF54523">
    <property type="entry name" value="Pili subunits"/>
    <property type="match status" value="1"/>
</dbReference>
<dbReference type="PANTHER" id="PTHR38779">
    <property type="entry name" value="TYPE II SECRETION SYSTEM PROTEIN I-RELATED"/>
    <property type="match status" value="1"/>
</dbReference>
<keyword evidence="14" id="KW-1185">Reference proteome</keyword>
<dbReference type="PANTHER" id="PTHR38779:SF2">
    <property type="entry name" value="TYPE II SECRETION SYSTEM PROTEIN I-RELATED"/>
    <property type="match status" value="1"/>
</dbReference>
<evidence type="ECO:0000313" key="12">
    <source>
        <dbReference type="EMBL" id="MDP2522249.1"/>
    </source>
</evidence>
<dbReference type="InterPro" id="IPR012902">
    <property type="entry name" value="N_methyl_site"/>
</dbReference>
<evidence type="ECO:0000256" key="5">
    <source>
        <dbReference type="ARBA" id="ARBA00022519"/>
    </source>
</evidence>
<dbReference type="Proteomes" id="UP001169862">
    <property type="component" value="Unassembled WGS sequence"/>
</dbReference>
<gene>
    <name evidence="11" type="primary">gspI</name>
    <name evidence="11" type="ORF">Q4490_08525</name>
    <name evidence="12" type="ORF">Q8W30_06645</name>
</gene>
<evidence type="ECO:0000313" key="14">
    <source>
        <dbReference type="Proteomes" id="UP001177341"/>
    </source>
</evidence>
<dbReference type="AlphaFoldDB" id="A0AAW7XKZ4"/>
<protein>
    <recommendedName>
        <fullName evidence="9">Type II secretion system protein I</fullName>
        <shortName evidence="9">T2SS minor pseudopilin I</shortName>
    </recommendedName>
</protein>
<proteinExistence type="inferred from homology"/>
<keyword evidence="5 9" id="KW-0997">Cell inner membrane</keyword>